<dbReference type="PANTHER" id="PTHR37468">
    <property type="entry name" value="SULFATE TRANSPORTER CYSZ"/>
    <property type="match status" value="1"/>
</dbReference>
<evidence type="ECO:0000256" key="3">
    <source>
        <dbReference type="ARBA" id="ARBA00022475"/>
    </source>
</evidence>
<keyword evidence="9 10" id="KW-0472">Membrane</keyword>
<evidence type="ECO:0000256" key="10">
    <source>
        <dbReference type="SAM" id="Phobius"/>
    </source>
</evidence>
<dbReference type="InterPro" id="IPR050480">
    <property type="entry name" value="CysZ-like"/>
</dbReference>
<evidence type="ECO:0000256" key="8">
    <source>
        <dbReference type="ARBA" id="ARBA00023032"/>
    </source>
</evidence>
<dbReference type="OrthoDB" id="5292355at2"/>
<dbReference type="Pfam" id="PF07264">
    <property type="entry name" value="EI24"/>
    <property type="match status" value="1"/>
</dbReference>
<keyword evidence="4" id="KW-0997">Cell inner membrane</keyword>
<evidence type="ECO:0000256" key="5">
    <source>
        <dbReference type="ARBA" id="ARBA00022605"/>
    </source>
</evidence>
<dbReference type="GO" id="GO:0009675">
    <property type="term" value="F:high-affinity sulfate:proton symporter activity"/>
    <property type="evidence" value="ECO:0007669"/>
    <property type="project" value="TreeGrafter"/>
</dbReference>
<evidence type="ECO:0000256" key="2">
    <source>
        <dbReference type="ARBA" id="ARBA00022448"/>
    </source>
</evidence>
<evidence type="ECO:0000256" key="9">
    <source>
        <dbReference type="ARBA" id="ARBA00023136"/>
    </source>
</evidence>
<evidence type="ECO:0000256" key="1">
    <source>
        <dbReference type="ARBA" id="ARBA00004141"/>
    </source>
</evidence>
<keyword evidence="2" id="KW-0813">Transport</keyword>
<name>A0A1Y6BXD6_9BACT</name>
<organism evidence="11 12">
    <name type="scientific">Pseudobacteriovorax antillogorgiicola</name>
    <dbReference type="NCBI Taxonomy" id="1513793"/>
    <lineage>
        <taxon>Bacteria</taxon>
        <taxon>Pseudomonadati</taxon>
        <taxon>Bdellovibrionota</taxon>
        <taxon>Oligoflexia</taxon>
        <taxon>Oligoflexales</taxon>
        <taxon>Pseudobacteriovoracaceae</taxon>
        <taxon>Pseudobacteriovorax</taxon>
    </lineage>
</organism>
<reference evidence="12" key="1">
    <citation type="submission" date="2017-04" db="EMBL/GenBank/DDBJ databases">
        <authorList>
            <person name="Varghese N."/>
            <person name="Submissions S."/>
        </authorList>
    </citation>
    <scope>NUCLEOTIDE SEQUENCE [LARGE SCALE GENOMIC DNA]</scope>
    <source>
        <strain evidence="12">RKEM611</strain>
    </source>
</reference>
<keyword evidence="6 10" id="KW-0812">Transmembrane</keyword>
<dbReference type="AlphaFoldDB" id="A0A1Y6BXD6"/>
<dbReference type="Proteomes" id="UP000192907">
    <property type="component" value="Unassembled WGS sequence"/>
</dbReference>
<protein>
    <submittedName>
        <fullName evidence="11">Uncharacterized protein involved in cysteine biosynthesis</fullName>
    </submittedName>
</protein>
<evidence type="ECO:0000256" key="4">
    <source>
        <dbReference type="ARBA" id="ARBA00022519"/>
    </source>
</evidence>
<dbReference type="STRING" id="1513793.SAMN06296036_109144"/>
<evidence type="ECO:0000313" key="11">
    <source>
        <dbReference type="EMBL" id="SMF29993.1"/>
    </source>
</evidence>
<gene>
    <name evidence="11" type="ORF">SAMN06296036_109144</name>
</gene>
<keyword evidence="5" id="KW-0028">Amino-acid biosynthesis</keyword>
<accession>A0A1Y6BXD6</accession>
<keyword evidence="3" id="KW-1003">Cell membrane</keyword>
<keyword evidence="7 10" id="KW-1133">Transmembrane helix</keyword>
<dbReference type="GO" id="GO:0019344">
    <property type="term" value="P:cysteine biosynthetic process"/>
    <property type="evidence" value="ECO:0007669"/>
    <property type="project" value="TreeGrafter"/>
</dbReference>
<evidence type="ECO:0000256" key="7">
    <source>
        <dbReference type="ARBA" id="ARBA00022989"/>
    </source>
</evidence>
<dbReference type="GO" id="GO:0005886">
    <property type="term" value="C:plasma membrane"/>
    <property type="evidence" value="ECO:0007669"/>
    <property type="project" value="TreeGrafter"/>
</dbReference>
<dbReference type="GO" id="GO:0000103">
    <property type="term" value="P:sulfate assimilation"/>
    <property type="evidence" value="ECO:0007669"/>
    <property type="project" value="TreeGrafter"/>
</dbReference>
<feature type="transmembrane region" description="Helical" evidence="10">
    <location>
        <begin position="50"/>
        <end position="73"/>
    </location>
</feature>
<feature type="transmembrane region" description="Helical" evidence="10">
    <location>
        <begin position="162"/>
        <end position="192"/>
    </location>
</feature>
<evidence type="ECO:0000313" key="12">
    <source>
        <dbReference type="Proteomes" id="UP000192907"/>
    </source>
</evidence>
<keyword evidence="12" id="KW-1185">Reference proteome</keyword>
<keyword evidence="8" id="KW-0764">Sulfate transport</keyword>
<dbReference type="RefSeq" id="WP_132319262.1">
    <property type="nucleotide sequence ID" value="NZ_FWZT01000009.1"/>
</dbReference>
<feature type="transmembrane region" description="Helical" evidence="10">
    <location>
        <begin position="93"/>
        <end position="119"/>
    </location>
</feature>
<proteinExistence type="predicted"/>
<feature type="transmembrane region" description="Helical" evidence="10">
    <location>
        <begin position="223"/>
        <end position="247"/>
    </location>
</feature>
<evidence type="ECO:0000256" key="6">
    <source>
        <dbReference type="ARBA" id="ARBA00022692"/>
    </source>
</evidence>
<dbReference type="InterPro" id="IPR059112">
    <property type="entry name" value="CysZ/EI24"/>
</dbReference>
<dbReference type="PANTHER" id="PTHR37468:SF1">
    <property type="entry name" value="SULFATE TRANSPORTER CYSZ"/>
    <property type="match status" value="1"/>
</dbReference>
<sequence length="260" mass="29400">MPRQASTFGCGAYVNSCDESEIMANPVAQLSKGLKTYWLGMSWLRQNPKYLMMLLIPSFIGILSVVLMFSSFWEHRDVIYDWVLFEPGESFLWVIAFNVARFFASVIIFILTLVSGLLVSNIISAPIYEVVSAAVERDKTGKVVEISLWESIKLIPEELKKIVAILGVSIVLMLLPIVNFVAVFLTAFLIGWDFYDYPLARRGQSFRQRREAALKDFWSIMGLGLWLTIPGLQIFLYPFAVVGGTLLNLERLEKIEAPVS</sequence>
<dbReference type="EMBL" id="FWZT01000009">
    <property type="protein sequence ID" value="SMF29993.1"/>
    <property type="molecule type" value="Genomic_DNA"/>
</dbReference>
<comment type="subcellular location">
    <subcellularLocation>
        <location evidence="1">Membrane</location>
        <topology evidence="1">Multi-pass membrane protein</topology>
    </subcellularLocation>
</comment>